<keyword evidence="3" id="KW-1003">Cell membrane</keyword>
<comment type="caution">
    <text evidence="9">The sequence shown here is derived from an EMBL/GenBank/DDBJ whole genome shotgun (WGS) entry which is preliminary data.</text>
</comment>
<evidence type="ECO:0000256" key="8">
    <source>
        <dbReference type="SAM" id="Phobius"/>
    </source>
</evidence>
<dbReference type="GO" id="GO:0005886">
    <property type="term" value="C:plasma membrane"/>
    <property type="evidence" value="ECO:0007669"/>
    <property type="project" value="UniProtKB-SubCell"/>
</dbReference>
<evidence type="ECO:0008006" key="10">
    <source>
        <dbReference type="Google" id="ProtNLM"/>
    </source>
</evidence>
<feature type="transmembrane region" description="Helical" evidence="8">
    <location>
        <begin position="82"/>
        <end position="101"/>
    </location>
</feature>
<dbReference type="AlphaFoldDB" id="X1JW09"/>
<gene>
    <name evidence="9" type="ORF">S03H2_70951</name>
</gene>
<evidence type="ECO:0000256" key="5">
    <source>
        <dbReference type="ARBA" id="ARBA00022692"/>
    </source>
</evidence>
<evidence type="ECO:0000256" key="6">
    <source>
        <dbReference type="ARBA" id="ARBA00022989"/>
    </source>
</evidence>
<comment type="subcellular location">
    <subcellularLocation>
        <location evidence="1">Cell membrane</location>
        <topology evidence="1">Multi-pass membrane protein</topology>
    </subcellularLocation>
</comment>
<name>X1JW09_9ZZZZ</name>
<sequence>TVIASVIMKNNLFIGITFPLLLGAVIGFINGISISKFRIDSFIMTFGMMAVCQGIGLLIRDYPGGYIPSGYINFLLKETRHIALTPLFILIIVLLVGEFVLKKTNFGR</sequence>
<proteinExistence type="predicted"/>
<dbReference type="PANTHER" id="PTHR32196:SF21">
    <property type="entry name" value="ABC TRANSPORTER PERMEASE PROTEIN YPHD-RELATED"/>
    <property type="match status" value="1"/>
</dbReference>
<dbReference type="InterPro" id="IPR001851">
    <property type="entry name" value="ABC_transp_permease"/>
</dbReference>
<feature type="transmembrane region" description="Helical" evidence="8">
    <location>
        <begin position="42"/>
        <end position="62"/>
    </location>
</feature>
<evidence type="ECO:0000256" key="2">
    <source>
        <dbReference type="ARBA" id="ARBA00022448"/>
    </source>
</evidence>
<evidence type="ECO:0000256" key="3">
    <source>
        <dbReference type="ARBA" id="ARBA00022475"/>
    </source>
</evidence>
<dbReference type="EMBL" id="BARU01047317">
    <property type="protein sequence ID" value="GAH98302.1"/>
    <property type="molecule type" value="Genomic_DNA"/>
</dbReference>
<dbReference type="Pfam" id="PF02653">
    <property type="entry name" value="BPD_transp_2"/>
    <property type="match status" value="1"/>
</dbReference>
<keyword evidence="4" id="KW-0997">Cell inner membrane</keyword>
<dbReference type="GO" id="GO:0022857">
    <property type="term" value="F:transmembrane transporter activity"/>
    <property type="evidence" value="ECO:0007669"/>
    <property type="project" value="InterPro"/>
</dbReference>
<keyword evidence="7 8" id="KW-0472">Membrane</keyword>
<keyword evidence="2" id="KW-0813">Transport</keyword>
<keyword evidence="6 8" id="KW-1133">Transmembrane helix</keyword>
<evidence type="ECO:0000256" key="7">
    <source>
        <dbReference type="ARBA" id="ARBA00023136"/>
    </source>
</evidence>
<reference evidence="9" key="1">
    <citation type="journal article" date="2014" name="Front. Microbiol.">
        <title>High frequency of phylogenetically diverse reductive dehalogenase-homologous genes in deep subseafloor sedimentary metagenomes.</title>
        <authorList>
            <person name="Kawai M."/>
            <person name="Futagami T."/>
            <person name="Toyoda A."/>
            <person name="Takaki Y."/>
            <person name="Nishi S."/>
            <person name="Hori S."/>
            <person name="Arai W."/>
            <person name="Tsubouchi T."/>
            <person name="Morono Y."/>
            <person name="Uchiyama I."/>
            <person name="Ito T."/>
            <person name="Fujiyama A."/>
            <person name="Inagaki F."/>
            <person name="Takami H."/>
        </authorList>
    </citation>
    <scope>NUCLEOTIDE SEQUENCE</scope>
    <source>
        <strain evidence="9">Expedition CK06-06</strain>
    </source>
</reference>
<keyword evidence="5 8" id="KW-0812">Transmembrane</keyword>
<evidence type="ECO:0000256" key="1">
    <source>
        <dbReference type="ARBA" id="ARBA00004651"/>
    </source>
</evidence>
<feature type="transmembrane region" description="Helical" evidence="8">
    <location>
        <begin position="12"/>
        <end position="30"/>
    </location>
</feature>
<evidence type="ECO:0000313" key="9">
    <source>
        <dbReference type="EMBL" id="GAH98302.1"/>
    </source>
</evidence>
<protein>
    <recommendedName>
        <fullName evidence="10">ABC transporter permease</fullName>
    </recommendedName>
</protein>
<evidence type="ECO:0000256" key="4">
    <source>
        <dbReference type="ARBA" id="ARBA00022519"/>
    </source>
</evidence>
<feature type="non-terminal residue" evidence="9">
    <location>
        <position position="1"/>
    </location>
</feature>
<feature type="non-terminal residue" evidence="9">
    <location>
        <position position="108"/>
    </location>
</feature>
<organism evidence="9">
    <name type="scientific">marine sediment metagenome</name>
    <dbReference type="NCBI Taxonomy" id="412755"/>
    <lineage>
        <taxon>unclassified sequences</taxon>
        <taxon>metagenomes</taxon>
        <taxon>ecological metagenomes</taxon>
    </lineage>
</organism>
<dbReference type="PANTHER" id="PTHR32196">
    <property type="entry name" value="ABC TRANSPORTER PERMEASE PROTEIN YPHD-RELATED-RELATED"/>
    <property type="match status" value="1"/>
</dbReference>
<accession>X1JW09</accession>